<keyword evidence="2" id="KW-0067">ATP-binding</keyword>
<protein>
    <recommendedName>
        <fullName evidence="7">Chromatin associated protein KTI12</fullName>
    </recommendedName>
</protein>
<dbReference type="VEuPathDB" id="FungiDB:TRICI_001275"/>
<dbReference type="PANTHER" id="PTHR12435">
    <property type="match status" value="1"/>
</dbReference>
<dbReference type="FunFam" id="3.40.50.300:FF:000827">
    <property type="entry name" value="KTI12 chromatin-associated homolog"/>
    <property type="match status" value="1"/>
</dbReference>
<reference evidence="5" key="1">
    <citation type="journal article" date="2019" name="G3 (Bethesda)">
        <title>Genome Assemblies of Two Rare Opportunistic Yeast Pathogens: Diutina rugosa (syn. Candida rugosa) and Trichomonascus ciferrii (syn. Candida ciferrii).</title>
        <authorList>
            <person name="Mixao V."/>
            <person name="Saus E."/>
            <person name="Hansen A.P."/>
            <person name="Lass-Florl C."/>
            <person name="Gabaldon T."/>
        </authorList>
    </citation>
    <scope>NUCLEOTIDE SEQUENCE</scope>
    <source>
        <strain evidence="5">CBS 4856</strain>
    </source>
</reference>
<keyword evidence="1" id="KW-0547">Nucleotide-binding</keyword>
<comment type="similarity">
    <text evidence="3">Belongs to the KTI12 family.</text>
</comment>
<dbReference type="GO" id="GO:0006400">
    <property type="term" value="P:tRNA modification"/>
    <property type="evidence" value="ECO:0007669"/>
    <property type="project" value="UniProtKB-ARBA"/>
</dbReference>
<evidence type="ECO:0000256" key="2">
    <source>
        <dbReference type="ARBA" id="ARBA00022840"/>
    </source>
</evidence>
<gene>
    <name evidence="5" type="ORF">TRICI_001275</name>
</gene>
<comment type="caution">
    <text evidence="5">The sequence shown here is derived from an EMBL/GenBank/DDBJ whole genome shotgun (WGS) entry which is preliminary data.</text>
</comment>
<comment type="subunit">
    <text evidence="4">Interacts with the elongator complex.</text>
</comment>
<dbReference type="InterPro" id="IPR013641">
    <property type="entry name" value="KTI12/PSTK"/>
</dbReference>
<organism evidence="5 6">
    <name type="scientific">Trichomonascus ciferrii</name>
    <dbReference type="NCBI Taxonomy" id="44093"/>
    <lineage>
        <taxon>Eukaryota</taxon>
        <taxon>Fungi</taxon>
        <taxon>Dikarya</taxon>
        <taxon>Ascomycota</taxon>
        <taxon>Saccharomycotina</taxon>
        <taxon>Dipodascomycetes</taxon>
        <taxon>Dipodascales</taxon>
        <taxon>Trichomonascaceae</taxon>
        <taxon>Trichomonascus</taxon>
        <taxon>Trichomonascus ciferrii complex</taxon>
    </lineage>
</organism>
<evidence type="ECO:0008006" key="7">
    <source>
        <dbReference type="Google" id="ProtNLM"/>
    </source>
</evidence>
<dbReference type="AlphaFoldDB" id="A0A642VAC6"/>
<keyword evidence="6" id="KW-1185">Reference proteome</keyword>
<evidence type="ECO:0000256" key="1">
    <source>
        <dbReference type="ARBA" id="ARBA00022741"/>
    </source>
</evidence>
<evidence type="ECO:0000256" key="4">
    <source>
        <dbReference type="ARBA" id="ARBA00063730"/>
    </source>
</evidence>
<dbReference type="SUPFAM" id="SSF52540">
    <property type="entry name" value="P-loop containing nucleoside triphosphate hydrolases"/>
    <property type="match status" value="1"/>
</dbReference>
<evidence type="ECO:0000313" key="5">
    <source>
        <dbReference type="EMBL" id="KAA8916649.1"/>
    </source>
</evidence>
<dbReference type="InterPro" id="IPR027417">
    <property type="entry name" value="P-loop_NTPase"/>
</dbReference>
<proteinExistence type="inferred from homology"/>
<evidence type="ECO:0000256" key="3">
    <source>
        <dbReference type="ARBA" id="ARBA00025768"/>
    </source>
</evidence>
<dbReference type="GO" id="GO:0005524">
    <property type="term" value="F:ATP binding"/>
    <property type="evidence" value="ECO:0007669"/>
    <property type="project" value="UniProtKB-KW"/>
</dbReference>
<evidence type="ECO:0000313" key="6">
    <source>
        <dbReference type="Proteomes" id="UP000761534"/>
    </source>
</evidence>
<accession>A0A642VAC6</accession>
<sequence length="277" mass="31660">MPLIMITGYPCSGKTTRTNQLVKGLEEKIKGTDYKITVVDDDKLGIPKENYRNAQTEKALRGAQLSAVKRSISKTEIVILDGLTYIKGFRYQLFCEAKALSTNSCVIHVGAPKELCKEWNQARPETEQWPEDLMDALIFRYEEPNGMSRWDSPLFTVPYADDDVPIDDLWNALIKKAKPPNQATVLKAAPPTNYLTELDRVTMDVVNAVMTLYNENPGGTVNILSYPEPVTLPMRLTLAQMHRIRRNFISLNKMKPMEIDRIQNMFIEHMSKYWDNV</sequence>
<dbReference type="GO" id="GO:0006357">
    <property type="term" value="P:regulation of transcription by RNA polymerase II"/>
    <property type="evidence" value="ECO:0007669"/>
    <property type="project" value="UniProtKB-ARBA"/>
</dbReference>
<dbReference type="Pfam" id="PF08433">
    <property type="entry name" value="KTI12"/>
    <property type="match status" value="1"/>
</dbReference>
<dbReference type="EMBL" id="SWFS01000093">
    <property type="protein sequence ID" value="KAA8916649.1"/>
    <property type="molecule type" value="Genomic_DNA"/>
</dbReference>
<dbReference type="Gene3D" id="3.40.50.300">
    <property type="entry name" value="P-loop containing nucleotide triphosphate hydrolases"/>
    <property type="match status" value="1"/>
</dbReference>
<dbReference type="Proteomes" id="UP000761534">
    <property type="component" value="Unassembled WGS sequence"/>
</dbReference>
<dbReference type="OrthoDB" id="9972657at2759"/>
<name>A0A642VAC6_9ASCO</name>